<proteinExistence type="predicted"/>
<dbReference type="InterPro" id="IPR036048">
    <property type="entry name" value="Interleukin_8-like_sf"/>
</dbReference>
<dbReference type="SUPFAM" id="SSF54117">
    <property type="entry name" value="Interleukin 8-like chemokines"/>
    <property type="match status" value="1"/>
</dbReference>
<organism evidence="5 6">
    <name type="scientific">Gasterosteus aculeatus aculeatus</name>
    <name type="common">three-spined stickleback</name>
    <dbReference type="NCBI Taxonomy" id="481459"/>
    <lineage>
        <taxon>Eukaryota</taxon>
        <taxon>Metazoa</taxon>
        <taxon>Chordata</taxon>
        <taxon>Craniata</taxon>
        <taxon>Vertebrata</taxon>
        <taxon>Euteleostomi</taxon>
        <taxon>Actinopterygii</taxon>
        <taxon>Neopterygii</taxon>
        <taxon>Teleostei</taxon>
        <taxon>Neoteleostei</taxon>
        <taxon>Acanthomorphata</taxon>
        <taxon>Eupercaria</taxon>
        <taxon>Perciformes</taxon>
        <taxon>Cottioidei</taxon>
        <taxon>Gasterosteales</taxon>
        <taxon>Gasterosteidae</taxon>
        <taxon>Gasterosteus</taxon>
    </lineage>
</organism>
<dbReference type="SMART" id="SM00199">
    <property type="entry name" value="SCY"/>
    <property type="match status" value="1"/>
</dbReference>
<keyword evidence="3" id="KW-0732">Signal</keyword>
<sequence>MASSRVRVLAPLCALVLLGTFIGSTRSASCCMMYSSRRWNCQRMMGYSIQTIVSSCDINAVIFHFPGRFVCANPASKWTKRAMQCLNDRFHCSERKRKRSQITSTSASASQSR</sequence>
<dbReference type="Ensembl" id="ENSGACT00000057909.1">
    <property type="protein sequence ID" value="ENSGACP00000062507.1"/>
    <property type="gene ID" value="ENSGACG00000024110.1"/>
</dbReference>
<dbReference type="Gene3D" id="2.40.50.40">
    <property type="match status" value="1"/>
</dbReference>
<dbReference type="GO" id="GO:0005615">
    <property type="term" value="C:extracellular space"/>
    <property type="evidence" value="ECO:0007669"/>
    <property type="project" value="UniProtKB-KW"/>
</dbReference>
<keyword evidence="6" id="KW-1185">Reference proteome</keyword>
<dbReference type="GeneTree" id="ENSGT01030000234830"/>
<accession>A0AAQ4RIP3</accession>
<evidence type="ECO:0000256" key="2">
    <source>
        <dbReference type="SAM" id="MobiDB-lite"/>
    </source>
</evidence>
<feature type="compositionally biased region" description="Low complexity" evidence="2">
    <location>
        <begin position="101"/>
        <end position="113"/>
    </location>
</feature>
<feature type="signal peptide" evidence="3">
    <location>
        <begin position="1"/>
        <end position="27"/>
    </location>
</feature>
<dbReference type="GO" id="GO:0008009">
    <property type="term" value="F:chemokine activity"/>
    <property type="evidence" value="ECO:0007669"/>
    <property type="project" value="InterPro"/>
</dbReference>
<evidence type="ECO:0000256" key="3">
    <source>
        <dbReference type="SAM" id="SignalP"/>
    </source>
</evidence>
<evidence type="ECO:0000256" key="1">
    <source>
        <dbReference type="ARBA" id="ARBA00022514"/>
    </source>
</evidence>
<dbReference type="GO" id="GO:0006955">
    <property type="term" value="P:immune response"/>
    <property type="evidence" value="ECO:0007669"/>
    <property type="project" value="InterPro"/>
</dbReference>
<reference evidence="5" key="3">
    <citation type="submission" date="2025-09" db="UniProtKB">
        <authorList>
            <consortium name="Ensembl"/>
        </authorList>
    </citation>
    <scope>IDENTIFICATION</scope>
</reference>
<dbReference type="Proteomes" id="UP000007635">
    <property type="component" value="Chromosome XXI"/>
</dbReference>
<dbReference type="PANTHER" id="PTHR12015:SF108">
    <property type="entry name" value="C-C MOTIF CHEMOKINE 20"/>
    <property type="match status" value="1"/>
</dbReference>
<reference evidence="5 6" key="1">
    <citation type="journal article" date="2021" name="G3 (Bethesda)">
        <title>Improved contiguity of the threespine stickleback genome using long-read sequencing.</title>
        <authorList>
            <person name="Nath S."/>
            <person name="Shaw D.E."/>
            <person name="White M.A."/>
        </authorList>
    </citation>
    <scope>NUCLEOTIDE SEQUENCE [LARGE SCALE GENOMIC DNA]</scope>
    <source>
        <strain evidence="5 6">Lake Benthic</strain>
    </source>
</reference>
<dbReference type="AlphaFoldDB" id="A0AAQ4RIP3"/>
<feature type="region of interest" description="Disordered" evidence="2">
    <location>
        <begin position="94"/>
        <end position="113"/>
    </location>
</feature>
<evidence type="ECO:0000313" key="6">
    <source>
        <dbReference type="Proteomes" id="UP000007635"/>
    </source>
</evidence>
<protein>
    <recommendedName>
        <fullName evidence="4">Chemokine interleukin-8-like domain-containing protein</fullName>
    </recommendedName>
</protein>
<dbReference type="InterPro" id="IPR039809">
    <property type="entry name" value="Chemokine_b/g/d"/>
</dbReference>
<feature type="domain" description="Chemokine interleukin-8-like" evidence="4">
    <location>
        <begin position="27"/>
        <end position="86"/>
    </location>
</feature>
<keyword evidence="1" id="KW-0202">Cytokine</keyword>
<reference evidence="5" key="2">
    <citation type="submission" date="2025-08" db="UniProtKB">
        <authorList>
            <consortium name="Ensembl"/>
        </authorList>
    </citation>
    <scope>IDENTIFICATION</scope>
</reference>
<evidence type="ECO:0000313" key="5">
    <source>
        <dbReference type="Ensembl" id="ENSGACP00000062507.1"/>
    </source>
</evidence>
<name>A0AAQ4RIP3_GASAC</name>
<dbReference type="InterPro" id="IPR001811">
    <property type="entry name" value="Chemokine_IL8-like_dom"/>
</dbReference>
<dbReference type="PANTHER" id="PTHR12015">
    <property type="entry name" value="SMALL INDUCIBLE CYTOKINE A"/>
    <property type="match status" value="1"/>
</dbReference>
<dbReference type="Pfam" id="PF00048">
    <property type="entry name" value="IL8"/>
    <property type="match status" value="1"/>
</dbReference>
<evidence type="ECO:0000259" key="4">
    <source>
        <dbReference type="SMART" id="SM00199"/>
    </source>
</evidence>
<feature type="chain" id="PRO_5042967291" description="Chemokine interleukin-8-like domain-containing protein" evidence="3">
    <location>
        <begin position="28"/>
        <end position="113"/>
    </location>
</feature>